<evidence type="ECO:0000256" key="3">
    <source>
        <dbReference type="ARBA" id="ARBA00023002"/>
    </source>
</evidence>
<comment type="caution">
    <text evidence="9">The sequence shown here is derived from an EMBL/GenBank/DDBJ whole genome shotgun (WGS) entry which is preliminary data.</text>
</comment>
<comment type="cofactor">
    <cofactor evidence="1">
        <name>Fe(2+)</name>
        <dbReference type="ChEBI" id="CHEBI:29033"/>
    </cofactor>
</comment>
<evidence type="ECO:0000313" key="10">
    <source>
        <dbReference type="Proteomes" id="UP000294887"/>
    </source>
</evidence>
<dbReference type="Gene3D" id="3.10.180.80">
    <property type="entry name" value="Uncharacterised protein PF07063, DUF1338"/>
    <property type="match status" value="1"/>
</dbReference>
<dbReference type="Pfam" id="PF07063">
    <property type="entry name" value="HGLS"/>
    <property type="match status" value="1"/>
</dbReference>
<dbReference type="PANTHER" id="PTHR39479">
    <property type="match status" value="1"/>
</dbReference>
<reference evidence="9 10" key="1">
    <citation type="submission" date="2019-03" db="EMBL/GenBank/DDBJ databases">
        <title>Genomic Encyclopedia of Type Strains, Phase IV (KMG-IV): sequencing the most valuable type-strain genomes for metagenomic binning, comparative biology and taxonomic classification.</title>
        <authorList>
            <person name="Goeker M."/>
        </authorList>
    </citation>
    <scope>NUCLEOTIDE SEQUENCE [LARGE SCALE GENOMIC DNA]</scope>
    <source>
        <strain evidence="9 10">DSM 24830</strain>
    </source>
</reference>
<dbReference type="PANTHER" id="PTHR39479:SF2">
    <property type="entry name" value="2-OXOADIPATE DIOXYGENASE_DECARBOXYLASE"/>
    <property type="match status" value="1"/>
</dbReference>
<dbReference type="InterPro" id="IPR009770">
    <property type="entry name" value="HGLS"/>
</dbReference>
<accession>A0A4R1F5C3</accession>
<protein>
    <recommendedName>
        <fullName evidence="7">2-oxoadipate dioxygenase/decarboxylase</fullName>
        <ecNumber evidence="6">1.13.11.93</ecNumber>
    </recommendedName>
    <alternativeName>
        <fullName evidence="8">2-hydroxyglutarate synthase</fullName>
    </alternativeName>
</protein>
<dbReference type="GO" id="GO:0051213">
    <property type="term" value="F:dioxygenase activity"/>
    <property type="evidence" value="ECO:0007669"/>
    <property type="project" value="UniProtKB-KW"/>
</dbReference>
<dbReference type="AlphaFoldDB" id="A0A4R1F5C3"/>
<evidence type="ECO:0000256" key="8">
    <source>
        <dbReference type="ARBA" id="ARBA00035045"/>
    </source>
</evidence>
<sequence>MTSSTVLSKDKIRQSFAAAMSDMYQQEVPEYGRLLSLVKQSNNKFIQQNSITLSSDEDALLAKEHHGAIRVGTAEELSALRRVFNVMGMFPVDYYDLSVAGIPVHSTAFRALEPEQLLISPFRVFTSLLRLDLIADEALREEAQQILSTRNIVTDELVALLDKSESQGGLNEQDAAVFVAEALEIFRWHQQANVKKEQYDALNNTHRLVADVVSFKGPHINHLTPKVLDIDEIQSEFKKQGFKAKAVVEGPPNRDCDILLRQTSFIALDEAVSFTDGETGTHTARFGEVEQRGIALTPKGRALYDELLNLARSNKSDKEDHATTLQNAFADFPDSYEELRKQELAYFNYFDTKQPCCLDKQKRSLEALIESGNIDFKPIRYEDFLPVSAAGIFTSNLAQDNEAENKIQQSPNQDSFEKALGTQVVNAFDLYQSQQQASIERALAEY</sequence>
<evidence type="ECO:0000256" key="5">
    <source>
        <dbReference type="ARBA" id="ARBA00035013"/>
    </source>
</evidence>
<evidence type="ECO:0000256" key="4">
    <source>
        <dbReference type="ARBA" id="ARBA00023004"/>
    </source>
</evidence>
<dbReference type="OrthoDB" id="4394119at2"/>
<evidence type="ECO:0000256" key="2">
    <source>
        <dbReference type="ARBA" id="ARBA00022964"/>
    </source>
</evidence>
<comment type="similarity">
    <text evidence="5">Belongs to the 2-oxoadipate dioxygenase/decarboxylase family.</text>
</comment>
<keyword evidence="10" id="KW-1185">Reference proteome</keyword>
<name>A0A4R1F5C3_9GAMM</name>
<dbReference type="Proteomes" id="UP000294887">
    <property type="component" value="Unassembled WGS sequence"/>
</dbReference>
<dbReference type="EC" id="1.13.11.93" evidence="6"/>
<gene>
    <name evidence="9" type="ORF">EV695_0934</name>
</gene>
<evidence type="ECO:0000256" key="6">
    <source>
        <dbReference type="ARBA" id="ARBA00035023"/>
    </source>
</evidence>
<evidence type="ECO:0000256" key="7">
    <source>
        <dbReference type="ARBA" id="ARBA00035034"/>
    </source>
</evidence>
<proteinExistence type="inferred from homology"/>
<evidence type="ECO:0000256" key="1">
    <source>
        <dbReference type="ARBA" id="ARBA00001954"/>
    </source>
</evidence>
<dbReference type="EMBL" id="SMFQ01000002">
    <property type="protein sequence ID" value="TCJ89073.1"/>
    <property type="molecule type" value="Genomic_DNA"/>
</dbReference>
<dbReference type="InterPro" id="IPR047869">
    <property type="entry name" value="YdcJ_bac-like"/>
</dbReference>
<keyword evidence="4" id="KW-0408">Iron</keyword>
<keyword evidence="2" id="KW-0223">Dioxygenase</keyword>
<organism evidence="9 10">
    <name type="scientific">Cocleimonas flava</name>
    <dbReference type="NCBI Taxonomy" id="634765"/>
    <lineage>
        <taxon>Bacteria</taxon>
        <taxon>Pseudomonadati</taxon>
        <taxon>Pseudomonadota</taxon>
        <taxon>Gammaproteobacteria</taxon>
        <taxon>Thiotrichales</taxon>
        <taxon>Thiotrichaceae</taxon>
        <taxon>Cocleimonas</taxon>
    </lineage>
</organism>
<dbReference type="SMART" id="SM01150">
    <property type="entry name" value="DUF1338"/>
    <property type="match status" value="1"/>
</dbReference>
<dbReference type="RefSeq" id="WP_131904729.1">
    <property type="nucleotide sequence ID" value="NZ_BAAAFU010000008.1"/>
</dbReference>
<evidence type="ECO:0000313" key="9">
    <source>
        <dbReference type="EMBL" id="TCJ89073.1"/>
    </source>
</evidence>
<dbReference type="CDD" id="cd16348">
    <property type="entry name" value="VOC_YdcJ_like"/>
    <property type="match status" value="1"/>
</dbReference>
<keyword evidence="3" id="KW-0560">Oxidoreductase</keyword>